<dbReference type="Proteomes" id="UP000594454">
    <property type="component" value="Chromosome 2"/>
</dbReference>
<dbReference type="PANTHER" id="PTHR14381:SF1">
    <property type="entry name" value="F-BOX_WD REPEAT-CONTAINING PROTEIN 4"/>
    <property type="match status" value="1"/>
</dbReference>
<dbReference type="SUPFAM" id="SSF50978">
    <property type="entry name" value="WD40 repeat-like"/>
    <property type="match status" value="1"/>
</dbReference>
<sequence>MSPVGFCDLNVYVVLKILDYCDESDIENLYFTCSKLQDIIEHSIYYRRSLDLIMTGHKGNSANCKRSFTRYSYRERIKMNENWINGRYRELVLFHHRKWYPSKVLLESDLFYMSHAGAIRVHKRTRNEAVDRRYLCELSSLEESDISHFTKKGNTIFAGRVCGSCFIYEDNYLTEQRLHGIKEYLTCVDFIDSTFITSTDKTTKLWSKSIELGLINFELVKDFKEPYKCLRISESGDKIACGMYTDFGRRALREIDIETGTKRIFDSNTLSIYDLRYKDENTILTANFDTTFRMFDRRTNRDEIIWMDPYDASFYCLEYDGLYGVVCGMKHFCRVNLYDIRVPRKFMQMYFPALRRSQGSPVYSVTCDSRYLFVVTDHNLRVLDFKADWATVRDYRNIFVNI</sequence>
<evidence type="ECO:0000313" key="2">
    <source>
        <dbReference type="Proteomes" id="UP000594454"/>
    </source>
</evidence>
<accession>A0A7R8UI02</accession>
<dbReference type="GO" id="GO:0019005">
    <property type="term" value="C:SCF ubiquitin ligase complex"/>
    <property type="evidence" value="ECO:0007669"/>
    <property type="project" value="TreeGrafter"/>
</dbReference>
<organism evidence="1 2">
    <name type="scientific">Hermetia illucens</name>
    <name type="common">Black soldier fly</name>
    <dbReference type="NCBI Taxonomy" id="343691"/>
    <lineage>
        <taxon>Eukaryota</taxon>
        <taxon>Metazoa</taxon>
        <taxon>Ecdysozoa</taxon>
        <taxon>Arthropoda</taxon>
        <taxon>Hexapoda</taxon>
        <taxon>Insecta</taxon>
        <taxon>Pterygota</taxon>
        <taxon>Neoptera</taxon>
        <taxon>Endopterygota</taxon>
        <taxon>Diptera</taxon>
        <taxon>Brachycera</taxon>
        <taxon>Stratiomyomorpha</taxon>
        <taxon>Stratiomyidae</taxon>
        <taxon>Hermetiinae</taxon>
        <taxon>Hermetia</taxon>
    </lineage>
</organism>
<dbReference type="FunCoup" id="A0A7R8UI02">
    <property type="interactions" value="100"/>
</dbReference>
<dbReference type="InterPro" id="IPR036322">
    <property type="entry name" value="WD40_repeat_dom_sf"/>
</dbReference>
<dbReference type="EMBL" id="LR899010">
    <property type="protein sequence ID" value="CAD7080963.1"/>
    <property type="molecule type" value="Genomic_DNA"/>
</dbReference>
<evidence type="ECO:0008006" key="3">
    <source>
        <dbReference type="Google" id="ProtNLM"/>
    </source>
</evidence>
<gene>
    <name evidence="1" type="ORF">HERILL_LOCUS4093</name>
</gene>
<dbReference type="OrthoDB" id="435188at2759"/>
<dbReference type="InterPro" id="IPR052301">
    <property type="entry name" value="SCF_F-box/WD-repeat"/>
</dbReference>
<dbReference type="InParanoid" id="A0A7R8UI02"/>
<dbReference type="PANTHER" id="PTHR14381">
    <property type="entry name" value="DACTYLIN"/>
    <property type="match status" value="1"/>
</dbReference>
<dbReference type="OMA" id="LTHFDMV"/>
<proteinExistence type="predicted"/>
<reference evidence="1 2" key="1">
    <citation type="submission" date="2020-11" db="EMBL/GenBank/DDBJ databases">
        <authorList>
            <person name="Wallbank WR R."/>
            <person name="Pardo Diaz C."/>
            <person name="Kozak K."/>
            <person name="Martin S."/>
            <person name="Jiggins C."/>
            <person name="Moest M."/>
            <person name="Warren A I."/>
            <person name="Generalovic N T."/>
            <person name="Byers J.R.P. K."/>
            <person name="Montejo-Kovacevich G."/>
            <person name="Yen C E."/>
        </authorList>
    </citation>
    <scope>NUCLEOTIDE SEQUENCE [LARGE SCALE GENOMIC DNA]</scope>
</reference>
<keyword evidence="2" id="KW-1185">Reference proteome</keyword>
<dbReference type="AlphaFoldDB" id="A0A7R8UI02"/>
<dbReference type="InterPro" id="IPR015943">
    <property type="entry name" value="WD40/YVTN_repeat-like_dom_sf"/>
</dbReference>
<name>A0A7R8UI02_HERIL</name>
<evidence type="ECO:0000313" key="1">
    <source>
        <dbReference type="EMBL" id="CAD7080963.1"/>
    </source>
</evidence>
<dbReference type="GO" id="GO:0031146">
    <property type="term" value="P:SCF-dependent proteasomal ubiquitin-dependent protein catabolic process"/>
    <property type="evidence" value="ECO:0007669"/>
    <property type="project" value="TreeGrafter"/>
</dbReference>
<protein>
    <recommendedName>
        <fullName evidence="3">F-box domain-containing protein</fullName>
    </recommendedName>
</protein>
<dbReference type="Gene3D" id="2.130.10.10">
    <property type="entry name" value="YVTN repeat-like/Quinoprotein amine dehydrogenase"/>
    <property type="match status" value="1"/>
</dbReference>